<dbReference type="GO" id="GO:0005886">
    <property type="term" value="C:plasma membrane"/>
    <property type="evidence" value="ECO:0007669"/>
    <property type="project" value="UniProtKB-SubCell"/>
</dbReference>
<feature type="domain" description="T-SNARE coiled-coil homology" evidence="8">
    <location>
        <begin position="593"/>
        <end position="655"/>
    </location>
</feature>
<comment type="subcellular location">
    <subcellularLocation>
        <location evidence="1">Cell inner membrane</location>
        <topology evidence="1">Multi-pass membrane protein</topology>
    </subcellularLocation>
</comment>
<dbReference type="GO" id="GO:0007165">
    <property type="term" value="P:signal transduction"/>
    <property type="evidence" value="ECO:0007669"/>
    <property type="project" value="UniProtKB-KW"/>
</dbReference>
<evidence type="ECO:0000256" key="6">
    <source>
        <dbReference type="SAM" id="Phobius"/>
    </source>
</evidence>
<evidence type="ECO:0000313" key="11">
    <source>
        <dbReference type="Proteomes" id="UP000239388"/>
    </source>
</evidence>
<keyword evidence="6" id="KW-0472">Membrane</keyword>
<evidence type="ECO:0000256" key="1">
    <source>
        <dbReference type="ARBA" id="ARBA00004429"/>
    </source>
</evidence>
<evidence type="ECO:0008006" key="12">
    <source>
        <dbReference type="Google" id="ProtNLM"/>
    </source>
</evidence>
<dbReference type="InterPro" id="IPR004089">
    <property type="entry name" value="MCPsignal_dom"/>
</dbReference>
<dbReference type="PANTHER" id="PTHR32089:SF112">
    <property type="entry name" value="LYSOZYME-LIKE PROTEIN-RELATED"/>
    <property type="match status" value="1"/>
</dbReference>
<gene>
    <name evidence="10" type="ORF">C5Y98_02460</name>
</gene>
<dbReference type="SMART" id="SM00283">
    <property type="entry name" value="MA"/>
    <property type="match status" value="1"/>
</dbReference>
<evidence type="ECO:0000259" key="7">
    <source>
        <dbReference type="PROSITE" id="PS50111"/>
    </source>
</evidence>
<keyword evidence="2" id="KW-0997">Cell inner membrane</keyword>
<dbReference type="SMART" id="SM00304">
    <property type="entry name" value="HAMP"/>
    <property type="match status" value="1"/>
</dbReference>
<evidence type="ECO:0000256" key="3">
    <source>
        <dbReference type="ARBA" id="ARBA00023224"/>
    </source>
</evidence>
<evidence type="ECO:0000256" key="5">
    <source>
        <dbReference type="PROSITE-ProRule" id="PRU00284"/>
    </source>
</evidence>
<dbReference type="Gene3D" id="1.10.287.950">
    <property type="entry name" value="Methyl-accepting chemotaxis protein"/>
    <property type="match status" value="1"/>
</dbReference>
<evidence type="ECO:0000256" key="2">
    <source>
        <dbReference type="ARBA" id="ARBA00022519"/>
    </source>
</evidence>
<dbReference type="PROSITE" id="PS50111">
    <property type="entry name" value="CHEMOTAXIS_TRANSDUC_2"/>
    <property type="match status" value="1"/>
</dbReference>
<feature type="transmembrane region" description="Helical" evidence="6">
    <location>
        <begin position="20"/>
        <end position="46"/>
    </location>
</feature>
<dbReference type="Gene3D" id="1.10.8.500">
    <property type="entry name" value="HAMP domain in histidine kinase"/>
    <property type="match status" value="1"/>
</dbReference>
<reference evidence="10 11" key="1">
    <citation type="submission" date="2018-02" db="EMBL/GenBank/DDBJ databases">
        <title>Comparative genomes isolates from brazilian mangrove.</title>
        <authorList>
            <person name="Araujo J.E."/>
            <person name="Taketani R.G."/>
            <person name="Silva M.C.P."/>
            <person name="Loureco M.V."/>
            <person name="Andreote F.D."/>
        </authorList>
    </citation>
    <scope>NUCLEOTIDE SEQUENCE [LARGE SCALE GENOMIC DNA]</scope>
    <source>
        <strain evidence="10 11">NAP PRIS-MGV</strain>
    </source>
</reference>
<dbReference type="InterPro" id="IPR000727">
    <property type="entry name" value="T_SNARE_dom"/>
</dbReference>
<evidence type="ECO:0000313" key="10">
    <source>
        <dbReference type="EMBL" id="PQO41919.1"/>
    </source>
</evidence>
<name>A0A2S8GBW9_9BACT</name>
<dbReference type="OrthoDB" id="9772755at2"/>
<evidence type="ECO:0000259" key="8">
    <source>
        <dbReference type="PROSITE" id="PS50192"/>
    </source>
</evidence>
<feature type="domain" description="HAMP" evidence="9">
    <location>
        <begin position="361"/>
        <end position="415"/>
    </location>
</feature>
<dbReference type="PANTHER" id="PTHR32089">
    <property type="entry name" value="METHYL-ACCEPTING CHEMOTAXIS PROTEIN MCPB"/>
    <property type="match status" value="1"/>
</dbReference>
<keyword evidence="6" id="KW-0812">Transmembrane</keyword>
<evidence type="ECO:0000256" key="4">
    <source>
        <dbReference type="ARBA" id="ARBA00029447"/>
    </source>
</evidence>
<dbReference type="Proteomes" id="UP000239388">
    <property type="component" value="Unassembled WGS sequence"/>
</dbReference>
<dbReference type="RefSeq" id="WP_105351298.1">
    <property type="nucleotide sequence ID" value="NZ_PUIB01000004.1"/>
</dbReference>
<proteinExistence type="inferred from homology"/>
<comment type="caution">
    <text evidence="10">The sequence shown here is derived from an EMBL/GenBank/DDBJ whole genome shotgun (WGS) entry which is preliminary data.</text>
</comment>
<dbReference type="Pfam" id="PF00015">
    <property type="entry name" value="MCPsignal"/>
    <property type="match status" value="1"/>
</dbReference>
<protein>
    <recommendedName>
        <fullName evidence="12">Methyl-accepting chemotaxis protein</fullName>
    </recommendedName>
</protein>
<dbReference type="CDD" id="cd06225">
    <property type="entry name" value="HAMP"/>
    <property type="match status" value="1"/>
</dbReference>
<sequence length="706" mass="77007">MSLGSKTSRRGVWQWIQSRVAAKLGIGFLVMGVMVIACAATGGYLIHRYDNSLAFLTQEAWRTSGAAMDGVLGVRAQMLAVENIRQGIEVSQNMASLEQSKITTQEAFQTIAETSVIPGEQVHALQEQFQRYNGALEQLVASYTQMDQSWTALREHSNHFVKVGEIVEELGDSTVEELEQNPDKPFTWNGEIREKWEAADGGMESSIGFLTQLFYLEQLKSAQDIPQMQREISEARAFHQEAMSGMLATGRFDAPFTSSEFPQFQGRTYADVYRSLFSRMAECSDKCINDLLAYRTSAANYQQVAAQLVNHVDQLKEASESSVQRTLDQIDGDRHFAVMLLVGVTAIAVCVAIAFGVICTRAIAGPLRRTAEMVHDIAEGEGDLTKRLKVSGQDEIAQLAYWFNTFVEKLQGLIQHIAANAASMDSSASELDVAATSLINGVEKTRGESTSVRKSSEEMQHAIGDVSETINNMSGSMRLVASSIQEMTTTIDDIARNSERAASNMSRTSQLAESSNHKIETLGSAANDIGCVIQEVEDIAEQTNLLALNATIEAARAGEAGKGFAVVATEVKELARQTAGAIDSIRKRITHIQDSSREAVSAISEMNGMISDASNLTNTIASAVEEQNIVTRSIAENVTNASHMTESVAMTINSSRSQSEKITDGISTVDTVTLETSRGAEQNRNTALQMSRLAEELRTLVNQFKV</sequence>
<dbReference type="Pfam" id="PF00672">
    <property type="entry name" value="HAMP"/>
    <property type="match status" value="1"/>
</dbReference>
<dbReference type="EMBL" id="PUIB01000004">
    <property type="protein sequence ID" value="PQO41919.1"/>
    <property type="molecule type" value="Genomic_DNA"/>
</dbReference>
<feature type="transmembrane region" description="Helical" evidence="6">
    <location>
        <begin position="336"/>
        <end position="359"/>
    </location>
</feature>
<comment type="similarity">
    <text evidence="4">Belongs to the methyl-accepting chemotaxis (MCP) protein family.</text>
</comment>
<organism evidence="10 11">
    <name type="scientific">Blastopirellula marina</name>
    <dbReference type="NCBI Taxonomy" id="124"/>
    <lineage>
        <taxon>Bacteria</taxon>
        <taxon>Pseudomonadati</taxon>
        <taxon>Planctomycetota</taxon>
        <taxon>Planctomycetia</taxon>
        <taxon>Pirellulales</taxon>
        <taxon>Pirellulaceae</taxon>
        <taxon>Blastopirellula</taxon>
    </lineage>
</organism>
<dbReference type="PROSITE" id="PS50885">
    <property type="entry name" value="HAMP"/>
    <property type="match status" value="1"/>
</dbReference>
<evidence type="ECO:0000259" key="9">
    <source>
        <dbReference type="PROSITE" id="PS50885"/>
    </source>
</evidence>
<keyword evidence="6" id="KW-1133">Transmembrane helix</keyword>
<accession>A0A2S8GBW9</accession>
<keyword evidence="3 5" id="KW-0807">Transducer</keyword>
<dbReference type="InterPro" id="IPR003660">
    <property type="entry name" value="HAMP_dom"/>
</dbReference>
<dbReference type="PROSITE" id="PS50192">
    <property type="entry name" value="T_SNARE"/>
    <property type="match status" value="1"/>
</dbReference>
<dbReference type="AlphaFoldDB" id="A0A2S8GBW9"/>
<feature type="domain" description="Methyl-accepting transducer" evidence="7">
    <location>
        <begin position="434"/>
        <end position="663"/>
    </location>
</feature>
<dbReference type="SUPFAM" id="SSF58104">
    <property type="entry name" value="Methyl-accepting chemotaxis protein (MCP) signaling domain"/>
    <property type="match status" value="1"/>
</dbReference>
<keyword evidence="2" id="KW-1003">Cell membrane</keyword>